<dbReference type="Proteomes" id="UP001140217">
    <property type="component" value="Unassembled WGS sequence"/>
</dbReference>
<proteinExistence type="predicted"/>
<dbReference type="EMBL" id="JANBUL010000076">
    <property type="protein sequence ID" value="KAJ2782312.1"/>
    <property type="molecule type" value="Genomic_DNA"/>
</dbReference>
<reference evidence="1" key="1">
    <citation type="submission" date="2022-07" db="EMBL/GenBank/DDBJ databases">
        <title>Phylogenomic reconstructions and comparative analyses of Kickxellomycotina fungi.</title>
        <authorList>
            <person name="Reynolds N.K."/>
            <person name="Stajich J.E."/>
            <person name="Barry K."/>
            <person name="Grigoriev I.V."/>
            <person name="Crous P."/>
            <person name="Smith M.E."/>
        </authorList>
    </citation>
    <scope>NUCLEOTIDE SEQUENCE</scope>
    <source>
        <strain evidence="1">NBRC 105414</strain>
    </source>
</reference>
<gene>
    <name evidence="1" type="ORF">H4R18_002341</name>
</gene>
<name>A0A9W8HB28_9FUNG</name>
<accession>A0A9W8HB28</accession>
<dbReference type="AlphaFoldDB" id="A0A9W8HB28"/>
<sequence>MSGGAESGRSTATTDEFLSAYIDAAKKKAAAAAAPVKPDSLADHSLLVNDENRPLDWRRFYSNVEIEEIISQECADSEYRWRACTTDPPTFYERLSRCHALYTAFTNCQARMRDELRRKEGNFLPKPAPREDRDGRA</sequence>
<protein>
    <submittedName>
        <fullName evidence="1">Uncharacterized protein</fullName>
    </submittedName>
</protein>
<evidence type="ECO:0000313" key="1">
    <source>
        <dbReference type="EMBL" id="KAJ2782312.1"/>
    </source>
</evidence>
<comment type="caution">
    <text evidence="1">The sequence shown here is derived from an EMBL/GenBank/DDBJ whole genome shotgun (WGS) entry which is preliminary data.</text>
</comment>
<organism evidence="1 2">
    <name type="scientific">Coemansia javaensis</name>
    <dbReference type="NCBI Taxonomy" id="2761396"/>
    <lineage>
        <taxon>Eukaryota</taxon>
        <taxon>Fungi</taxon>
        <taxon>Fungi incertae sedis</taxon>
        <taxon>Zoopagomycota</taxon>
        <taxon>Kickxellomycotina</taxon>
        <taxon>Kickxellomycetes</taxon>
        <taxon>Kickxellales</taxon>
        <taxon>Kickxellaceae</taxon>
        <taxon>Coemansia</taxon>
    </lineage>
</organism>
<dbReference type="OrthoDB" id="5598776at2759"/>
<keyword evidence="2" id="KW-1185">Reference proteome</keyword>
<evidence type="ECO:0000313" key="2">
    <source>
        <dbReference type="Proteomes" id="UP001140217"/>
    </source>
</evidence>